<dbReference type="PROSITE" id="PS52050">
    <property type="entry name" value="WYL"/>
    <property type="match status" value="1"/>
</dbReference>
<keyword evidence="6" id="KW-1185">Reference proteome</keyword>
<feature type="domain" description="HTH deoR-type" evidence="4">
    <location>
        <begin position="23"/>
        <end position="78"/>
    </location>
</feature>
<dbReference type="PROSITE" id="PS51000">
    <property type="entry name" value="HTH_DEOR_2"/>
    <property type="match status" value="1"/>
</dbReference>
<evidence type="ECO:0000313" key="5">
    <source>
        <dbReference type="EMBL" id="CCH80151.1"/>
    </source>
</evidence>
<dbReference type="EMBL" id="CAJB01000411">
    <property type="protein sequence ID" value="CCH80151.1"/>
    <property type="molecule type" value="Genomic_DNA"/>
</dbReference>
<accession>A0A077M307</accession>
<evidence type="ECO:0000256" key="2">
    <source>
        <dbReference type="ARBA" id="ARBA00023163"/>
    </source>
</evidence>
<dbReference type="InterPro" id="IPR036388">
    <property type="entry name" value="WH-like_DNA-bd_sf"/>
</dbReference>
<dbReference type="SUPFAM" id="SSF46785">
    <property type="entry name" value="Winged helix' DNA-binding domain"/>
    <property type="match status" value="1"/>
</dbReference>
<dbReference type="InterPro" id="IPR026881">
    <property type="entry name" value="WYL_dom"/>
</dbReference>
<dbReference type="STRING" id="1194083.BN12_770015"/>
<dbReference type="Gene3D" id="1.10.10.10">
    <property type="entry name" value="Winged helix-like DNA-binding domain superfamily/Winged helix DNA-binding domain"/>
    <property type="match status" value="1"/>
</dbReference>
<dbReference type="Pfam" id="PF08279">
    <property type="entry name" value="HTH_11"/>
    <property type="match status" value="1"/>
</dbReference>
<evidence type="ECO:0000259" key="4">
    <source>
        <dbReference type="PROSITE" id="PS51000"/>
    </source>
</evidence>
<proteinExistence type="predicted"/>
<dbReference type="Proteomes" id="UP000035721">
    <property type="component" value="Unassembled WGS sequence"/>
</dbReference>
<keyword evidence="1" id="KW-0805">Transcription regulation</keyword>
<name>A0A077M307_9MICO</name>
<feature type="region of interest" description="Disordered" evidence="3">
    <location>
        <begin position="1"/>
        <end position="20"/>
    </location>
</feature>
<feature type="region of interest" description="Disordered" evidence="3">
    <location>
        <begin position="237"/>
        <end position="256"/>
    </location>
</feature>
<dbReference type="AlphaFoldDB" id="A0A077M307"/>
<comment type="caution">
    <text evidence="5">The sequence shown here is derived from an EMBL/GenBank/DDBJ whole genome shotgun (WGS) entry which is preliminary data.</text>
</comment>
<dbReference type="Pfam" id="PF13280">
    <property type="entry name" value="WYL"/>
    <property type="match status" value="1"/>
</dbReference>
<reference evidence="5 6" key="1">
    <citation type="journal article" date="2013" name="ISME J.">
        <title>A metabolic model for members of the genus Tetrasphaera involved in enhanced biological phosphorus removal.</title>
        <authorList>
            <person name="Kristiansen R."/>
            <person name="Nguyen H.T.T."/>
            <person name="Saunders A.M."/>
            <person name="Nielsen J.L."/>
            <person name="Wimmer R."/>
            <person name="Le V.Q."/>
            <person name="McIlroy S.J."/>
            <person name="Petrovski S."/>
            <person name="Seviour R.J."/>
            <person name="Calteau A."/>
            <person name="Nielsen K.L."/>
            <person name="Nielsen P.H."/>
        </authorList>
    </citation>
    <scope>NUCLEOTIDE SEQUENCE [LARGE SCALE GENOMIC DNA]</scope>
    <source>
        <strain evidence="5 6">T1-X7</strain>
    </source>
</reference>
<dbReference type="InterPro" id="IPR036390">
    <property type="entry name" value="WH_DNA-bd_sf"/>
</dbReference>
<evidence type="ECO:0000256" key="1">
    <source>
        <dbReference type="ARBA" id="ARBA00023015"/>
    </source>
</evidence>
<dbReference type="PANTHER" id="PTHR34580">
    <property type="match status" value="1"/>
</dbReference>
<dbReference type="PANTHER" id="PTHR34580:SF3">
    <property type="entry name" value="PROTEIN PAFB"/>
    <property type="match status" value="1"/>
</dbReference>
<evidence type="ECO:0000256" key="3">
    <source>
        <dbReference type="SAM" id="MobiDB-lite"/>
    </source>
</evidence>
<keyword evidence="2" id="KW-0804">Transcription</keyword>
<dbReference type="InterPro" id="IPR013196">
    <property type="entry name" value="HTH_11"/>
</dbReference>
<dbReference type="InterPro" id="IPR001034">
    <property type="entry name" value="DeoR_HTH"/>
</dbReference>
<protein>
    <submittedName>
        <fullName evidence="5">Bacterial regulatory protein, DeoR family</fullName>
    </submittedName>
</protein>
<evidence type="ECO:0000313" key="6">
    <source>
        <dbReference type="Proteomes" id="UP000035721"/>
    </source>
</evidence>
<organism evidence="5 6">
    <name type="scientific">Nostocoides japonicum T1-X7</name>
    <dbReference type="NCBI Taxonomy" id="1194083"/>
    <lineage>
        <taxon>Bacteria</taxon>
        <taxon>Bacillati</taxon>
        <taxon>Actinomycetota</taxon>
        <taxon>Actinomycetes</taxon>
        <taxon>Micrococcales</taxon>
        <taxon>Intrasporangiaceae</taxon>
        <taxon>Nostocoides</taxon>
    </lineage>
</organism>
<dbReference type="GO" id="GO:0003700">
    <property type="term" value="F:DNA-binding transcription factor activity"/>
    <property type="evidence" value="ECO:0007669"/>
    <property type="project" value="InterPro"/>
</dbReference>
<dbReference type="RefSeq" id="WP_048552155.1">
    <property type="nucleotide sequence ID" value="NZ_HF570958.1"/>
</dbReference>
<sequence>MTVTRAQPIPSPAAATDAGQTGRAKRVLDLLEELSGHGVTRAADLAERLGVSTRTVYRDIALLRHQGVPIAGDPGVGYVLGRHRRVPAMTLSTDEADALALGLRVVFRWGDQALADAAAHLYDRLPRSLLPDAERSLRRSTLVAPPSSHLVPAPACLPELRWAVRHRLRVWLRYTAESGRTTARTVRPLSIAFFAPIWIVTTWCELREDFRSLRVDRIEALELGRPFPYEPGRELADYLPPSRASPPSATGRASTV</sequence>
<gene>
    <name evidence="5" type="ORF">BN12_770015</name>
</gene>
<dbReference type="InterPro" id="IPR051534">
    <property type="entry name" value="CBASS_pafABC_assoc_protein"/>
</dbReference>
<feature type="compositionally biased region" description="Polar residues" evidence="3">
    <location>
        <begin position="245"/>
        <end position="256"/>
    </location>
</feature>